<dbReference type="GO" id="GO:0005506">
    <property type="term" value="F:iron ion binding"/>
    <property type="evidence" value="ECO:0007669"/>
    <property type="project" value="UniProtKB-UniRule"/>
</dbReference>
<dbReference type="InterPro" id="IPR024177">
    <property type="entry name" value="Biotin_synthase"/>
</dbReference>
<evidence type="ECO:0000256" key="12">
    <source>
        <dbReference type="ARBA" id="ARBA00051157"/>
    </source>
</evidence>
<protein>
    <recommendedName>
        <fullName evidence="3 13">Biotin synthase</fullName>
        <ecNumber evidence="3 13">2.8.1.6</ecNumber>
    </recommendedName>
</protein>
<dbReference type="SFLD" id="SFLDF00272">
    <property type="entry name" value="biotin_synthase"/>
    <property type="match status" value="1"/>
</dbReference>
<evidence type="ECO:0000256" key="14">
    <source>
        <dbReference type="PIRSR" id="PIRSR001619-1"/>
    </source>
</evidence>
<feature type="domain" description="Radical SAM core" evidence="15">
    <location>
        <begin position="52"/>
        <end position="272"/>
    </location>
</feature>
<keyword evidence="9 13" id="KW-0093">Biotin biosynthesis</keyword>
<evidence type="ECO:0000256" key="11">
    <source>
        <dbReference type="ARBA" id="ARBA00023014"/>
    </source>
</evidence>
<dbReference type="SUPFAM" id="SSF102114">
    <property type="entry name" value="Radical SAM enzymes"/>
    <property type="match status" value="1"/>
</dbReference>
<dbReference type="SMART" id="SM00876">
    <property type="entry name" value="BATS"/>
    <property type="match status" value="1"/>
</dbReference>
<comment type="cofactor">
    <cofactor evidence="13">
        <name>[2Fe-2S] cluster</name>
        <dbReference type="ChEBI" id="CHEBI:190135"/>
    </cofactor>
    <text evidence="13">Binds 1 [2Fe-2S] cluster. The cluster is coordinated with 3 cysteines and 1 arginine.</text>
</comment>
<dbReference type="EMBL" id="NVUS01000009">
    <property type="protein sequence ID" value="PCJ01018.1"/>
    <property type="molecule type" value="Genomic_DNA"/>
</dbReference>
<dbReference type="PROSITE" id="PS51918">
    <property type="entry name" value="RADICAL_SAM"/>
    <property type="match status" value="1"/>
</dbReference>
<keyword evidence="8 13" id="KW-0479">Metal-binding</keyword>
<organism evidence="16">
    <name type="scientific">OCS116 cluster bacterium</name>
    <dbReference type="NCBI Taxonomy" id="2030921"/>
    <lineage>
        <taxon>Bacteria</taxon>
        <taxon>Pseudomonadati</taxon>
        <taxon>Pseudomonadota</taxon>
        <taxon>Alphaproteobacteria</taxon>
        <taxon>OCS116 cluster</taxon>
    </lineage>
</organism>
<dbReference type="SFLD" id="SFLDG01278">
    <property type="entry name" value="biotin_synthase_like"/>
    <property type="match status" value="1"/>
</dbReference>
<dbReference type="FunFam" id="3.20.20.70:FF:000011">
    <property type="entry name" value="Biotin synthase"/>
    <property type="match status" value="1"/>
</dbReference>
<evidence type="ECO:0000256" key="1">
    <source>
        <dbReference type="ARBA" id="ARBA00004942"/>
    </source>
</evidence>
<evidence type="ECO:0000259" key="15">
    <source>
        <dbReference type="PROSITE" id="PS51918"/>
    </source>
</evidence>
<dbReference type="GO" id="GO:0051539">
    <property type="term" value="F:4 iron, 4 sulfur cluster binding"/>
    <property type="evidence" value="ECO:0007669"/>
    <property type="project" value="UniProtKB-KW"/>
</dbReference>
<feature type="binding site" evidence="13 14">
    <location>
        <position position="67"/>
    </location>
    <ligand>
        <name>[4Fe-4S] cluster</name>
        <dbReference type="ChEBI" id="CHEBI:49883"/>
        <note>4Fe-4S-S-AdoMet</note>
    </ligand>
</feature>
<dbReference type="PANTHER" id="PTHR22976">
    <property type="entry name" value="BIOTIN SYNTHASE"/>
    <property type="match status" value="1"/>
</dbReference>
<keyword evidence="4 13" id="KW-0004">4Fe-4S</keyword>
<comment type="subunit">
    <text evidence="13">Homodimer.</text>
</comment>
<evidence type="ECO:0000256" key="2">
    <source>
        <dbReference type="ARBA" id="ARBA00010765"/>
    </source>
</evidence>
<evidence type="ECO:0000313" key="16">
    <source>
        <dbReference type="EMBL" id="PCJ01018.1"/>
    </source>
</evidence>
<accession>A0A2A4Z385</accession>
<comment type="cofactor">
    <cofactor evidence="13 14">
        <name>[4Fe-4S] cluster</name>
        <dbReference type="ChEBI" id="CHEBI:49883"/>
    </cofactor>
    <text evidence="13 14">Binds 1 [4Fe-4S] cluster. The cluster is coordinated with 3 cysteines and an exchangeable S-adenosyl-L-methionine.</text>
</comment>
<feature type="binding site" evidence="13 14">
    <location>
        <position position="276"/>
    </location>
    <ligand>
        <name>[2Fe-2S] cluster</name>
        <dbReference type="ChEBI" id="CHEBI:190135"/>
    </ligand>
</feature>
<dbReference type="AlphaFoldDB" id="A0A2A4Z385"/>
<comment type="similarity">
    <text evidence="2 13">Belongs to the radical SAM superfamily. Biotin synthase family.</text>
</comment>
<dbReference type="PIRSF" id="PIRSF001619">
    <property type="entry name" value="Biotin_synth"/>
    <property type="match status" value="1"/>
</dbReference>
<dbReference type="UniPathway" id="UPA00078">
    <property type="reaction ID" value="UER00162"/>
</dbReference>
<keyword evidence="5 13" id="KW-0808">Transferase</keyword>
<evidence type="ECO:0000256" key="6">
    <source>
        <dbReference type="ARBA" id="ARBA00022691"/>
    </source>
</evidence>
<dbReference type="InterPro" id="IPR007197">
    <property type="entry name" value="rSAM"/>
</dbReference>
<dbReference type="Gene3D" id="3.20.20.70">
    <property type="entry name" value="Aldolase class I"/>
    <property type="match status" value="1"/>
</dbReference>
<dbReference type="SFLD" id="SFLDG01060">
    <property type="entry name" value="BATS_domain_containing"/>
    <property type="match status" value="1"/>
</dbReference>
<dbReference type="NCBIfam" id="TIGR00433">
    <property type="entry name" value="bioB"/>
    <property type="match status" value="1"/>
</dbReference>
<gene>
    <name evidence="13 16" type="primary">bioB</name>
    <name evidence="16" type="ORF">COB13_08635</name>
</gene>
<evidence type="ECO:0000256" key="3">
    <source>
        <dbReference type="ARBA" id="ARBA00012236"/>
    </source>
</evidence>
<evidence type="ECO:0000256" key="10">
    <source>
        <dbReference type="ARBA" id="ARBA00023004"/>
    </source>
</evidence>
<dbReference type="InterPro" id="IPR002684">
    <property type="entry name" value="Biotin_synth/BioAB"/>
</dbReference>
<feature type="binding site" evidence="13 14">
    <location>
        <position position="74"/>
    </location>
    <ligand>
        <name>[4Fe-4S] cluster</name>
        <dbReference type="ChEBI" id="CHEBI:49883"/>
        <note>4Fe-4S-S-AdoMet</note>
    </ligand>
</feature>
<feature type="binding site" evidence="13 14">
    <location>
        <position position="111"/>
    </location>
    <ligand>
        <name>[2Fe-2S] cluster</name>
        <dbReference type="ChEBI" id="CHEBI:190135"/>
    </ligand>
</feature>
<dbReference type="InterPro" id="IPR010722">
    <property type="entry name" value="BATS_dom"/>
</dbReference>
<evidence type="ECO:0000256" key="4">
    <source>
        <dbReference type="ARBA" id="ARBA00022485"/>
    </source>
</evidence>
<evidence type="ECO:0000256" key="13">
    <source>
        <dbReference type="HAMAP-Rule" id="MF_01694"/>
    </source>
</evidence>
<dbReference type="PANTHER" id="PTHR22976:SF2">
    <property type="entry name" value="BIOTIN SYNTHASE, MITOCHONDRIAL"/>
    <property type="match status" value="1"/>
</dbReference>
<dbReference type="InterPro" id="IPR058240">
    <property type="entry name" value="rSAM_sf"/>
</dbReference>
<dbReference type="HAMAP" id="MF_01694">
    <property type="entry name" value="BioB"/>
    <property type="match status" value="1"/>
</dbReference>
<keyword evidence="6 13" id="KW-0949">S-adenosyl-L-methionine</keyword>
<reference key="1">
    <citation type="submission" date="2017-08" db="EMBL/GenBank/DDBJ databases">
        <title>A dynamic microbial community with high functional redundancy inhabits the cold, oxic subseafloor aquifer.</title>
        <authorList>
            <person name="Tully B.J."/>
            <person name="Wheat C.G."/>
            <person name="Glazer B.T."/>
            <person name="Huber J.A."/>
        </authorList>
    </citation>
    <scope>NUCLEOTIDE SEQUENCE [LARGE SCALE GENOMIC DNA]</scope>
</reference>
<dbReference type="EC" id="2.8.1.6" evidence="3 13"/>
<dbReference type="SMART" id="SM00729">
    <property type="entry name" value="Elp3"/>
    <property type="match status" value="1"/>
</dbReference>
<keyword evidence="11 13" id="KW-0411">Iron-sulfur</keyword>
<evidence type="ECO:0000256" key="9">
    <source>
        <dbReference type="ARBA" id="ARBA00022756"/>
    </source>
</evidence>
<name>A0A2A4Z385_9PROT</name>
<reference evidence="16" key="2">
    <citation type="journal article" date="2018" name="ISME J.">
        <title>A dynamic microbial community with high functional redundancy inhabits the cold, oxic subseafloor aquifer.</title>
        <authorList>
            <person name="Tully B.J."/>
            <person name="Wheat C.G."/>
            <person name="Glazer B.T."/>
            <person name="Huber J.A."/>
        </authorList>
    </citation>
    <scope>NUCLEOTIDE SEQUENCE</scope>
    <source>
        <strain evidence="16">NORP83</strain>
    </source>
</reference>
<keyword evidence="10 13" id="KW-0408">Iron</keyword>
<comment type="cofactor">
    <cofactor evidence="14">
        <name>[2Fe-2S] cluster</name>
        <dbReference type="ChEBI" id="CHEBI:190135"/>
    </cofactor>
    <text evidence="14">Binds 1 [2Fe-2S] cluster. The cluster is coordinated with 3 cysteines and 1 arginine.</text>
</comment>
<comment type="caution">
    <text evidence="16">The sequence shown here is derived from an EMBL/GenBank/DDBJ whole genome shotgun (WGS) entry which is preliminary data.</text>
</comment>
<dbReference type="SFLD" id="SFLDS00029">
    <property type="entry name" value="Radical_SAM"/>
    <property type="match status" value="1"/>
</dbReference>
<dbReference type="GO" id="GO:0004076">
    <property type="term" value="F:biotin synthase activity"/>
    <property type="evidence" value="ECO:0007669"/>
    <property type="project" value="UniProtKB-UniRule"/>
</dbReference>
<dbReference type="CDD" id="cd01335">
    <property type="entry name" value="Radical_SAM"/>
    <property type="match status" value="1"/>
</dbReference>
<dbReference type="GO" id="GO:0051537">
    <property type="term" value="F:2 iron, 2 sulfur cluster binding"/>
    <property type="evidence" value="ECO:0007669"/>
    <property type="project" value="UniProtKB-KW"/>
</dbReference>
<evidence type="ECO:0000256" key="5">
    <source>
        <dbReference type="ARBA" id="ARBA00022679"/>
    </source>
</evidence>
<evidence type="ECO:0000256" key="8">
    <source>
        <dbReference type="ARBA" id="ARBA00022723"/>
    </source>
</evidence>
<dbReference type="Pfam" id="PF04055">
    <property type="entry name" value="Radical_SAM"/>
    <property type="match status" value="1"/>
</dbReference>
<comment type="function">
    <text evidence="13">Catalyzes the conversion of dethiobiotin (DTB) to biotin by the insertion of a sulfur atom into dethiobiotin via a radical-based mechanism.</text>
</comment>
<comment type="catalytic activity">
    <reaction evidence="12 13">
        <text>(4R,5S)-dethiobiotin + (sulfur carrier)-SH + 2 reduced [2Fe-2S]-[ferredoxin] + 2 S-adenosyl-L-methionine = (sulfur carrier)-H + biotin + 2 5'-deoxyadenosine + 2 L-methionine + 2 oxidized [2Fe-2S]-[ferredoxin]</text>
        <dbReference type="Rhea" id="RHEA:22060"/>
        <dbReference type="Rhea" id="RHEA-COMP:10000"/>
        <dbReference type="Rhea" id="RHEA-COMP:10001"/>
        <dbReference type="Rhea" id="RHEA-COMP:14737"/>
        <dbReference type="Rhea" id="RHEA-COMP:14739"/>
        <dbReference type="ChEBI" id="CHEBI:17319"/>
        <dbReference type="ChEBI" id="CHEBI:29917"/>
        <dbReference type="ChEBI" id="CHEBI:33737"/>
        <dbReference type="ChEBI" id="CHEBI:33738"/>
        <dbReference type="ChEBI" id="CHEBI:57586"/>
        <dbReference type="ChEBI" id="CHEBI:57844"/>
        <dbReference type="ChEBI" id="CHEBI:59789"/>
        <dbReference type="ChEBI" id="CHEBI:64428"/>
        <dbReference type="ChEBI" id="CHEBI:149473"/>
        <dbReference type="EC" id="2.8.1.6"/>
    </reaction>
</comment>
<proteinExistence type="inferred from homology"/>
<comment type="pathway">
    <text evidence="1 13">Cofactor biosynthesis; biotin biosynthesis; biotin from 7,8-diaminononanoate: step 2/2.</text>
</comment>
<keyword evidence="7 13" id="KW-0001">2Fe-2S</keyword>
<sequence>MSLSPINDANENLLGAVRHDWTREEVLELFNMPFMDLLFEAQVIHRTHFDPNKVQLSQLCSIKTGGCAEDCKYCPQSARYDTGLKASKMMEVNRVVELAKHAKEAGATRYCMGAAWRDLKDRDVDQICAMIEGVKDLGMESCVTLGMLTTAQIGRFKQSGLDYYNHNVDTSEEYYKEIITTRTYQDRLDTIQNVRDAGINVCSGGIIGMGEKETDRAGMLQTLANMPAHPDSVPINKLVQVKGTPLYDDSIDEISDFDFIRTIAVARIMMPKAYVRLSAGRESMDKKMQAYCFMAGANSMFYGEKLLTTPNPVKNNDMALLAELGMSPEGHTMSHQDAATEAKLTDSIVPLKVGGNREFDPSLAYNSRLDDNITQ</sequence>
<feature type="binding site" evidence="13 14">
    <location>
        <position position="202"/>
    </location>
    <ligand>
        <name>[2Fe-2S] cluster</name>
        <dbReference type="ChEBI" id="CHEBI:190135"/>
    </ligand>
</feature>
<feature type="binding site" evidence="13 14">
    <location>
        <position position="142"/>
    </location>
    <ligand>
        <name>[2Fe-2S] cluster</name>
        <dbReference type="ChEBI" id="CHEBI:190135"/>
    </ligand>
</feature>
<feature type="binding site" evidence="13 14">
    <location>
        <position position="71"/>
    </location>
    <ligand>
        <name>[4Fe-4S] cluster</name>
        <dbReference type="ChEBI" id="CHEBI:49883"/>
        <note>4Fe-4S-S-AdoMet</note>
    </ligand>
</feature>
<dbReference type="InterPro" id="IPR006638">
    <property type="entry name" value="Elp3/MiaA/NifB-like_rSAM"/>
</dbReference>
<dbReference type="Pfam" id="PF06968">
    <property type="entry name" value="BATS"/>
    <property type="match status" value="1"/>
</dbReference>
<dbReference type="InterPro" id="IPR013785">
    <property type="entry name" value="Aldolase_TIM"/>
</dbReference>
<dbReference type="GO" id="GO:0009102">
    <property type="term" value="P:biotin biosynthetic process"/>
    <property type="evidence" value="ECO:0007669"/>
    <property type="project" value="UniProtKB-UniRule"/>
</dbReference>
<evidence type="ECO:0000256" key="7">
    <source>
        <dbReference type="ARBA" id="ARBA00022714"/>
    </source>
</evidence>